<proteinExistence type="predicted"/>
<name>A0AAV0EYE9_9ASTE</name>
<feature type="compositionally biased region" description="Basic and acidic residues" evidence="1">
    <location>
        <begin position="232"/>
        <end position="243"/>
    </location>
</feature>
<dbReference type="EMBL" id="CAMAPF010000949">
    <property type="protein sequence ID" value="CAH9128304.1"/>
    <property type="molecule type" value="Genomic_DNA"/>
</dbReference>
<feature type="region of interest" description="Disordered" evidence="1">
    <location>
        <begin position="208"/>
        <end position="268"/>
    </location>
</feature>
<reference evidence="2" key="1">
    <citation type="submission" date="2022-07" db="EMBL/GenBank/DDBJ databases">
        <authorList>
            <person name="Macas J."/>
            <person name="Novak P."/>
            <person name="Neumann P."/>
        </authorList>
    </citation>
    <scope>NUCLEOTIDE SEQUENCE</scope>
</reference>
<dbReference type="PANTHER" id="PTHR33325">
    <property type="entry name" value="ZINC FINGER, CCHC-TYPE-RELATED"/>
    <property type="match status" value="1"/>
</dbReference>
<dbReference type="Proteomes" id="UP001152523">
    <property type="component" value="Unassembled WGS sequence"/>
</dbReference>
<evidence type="ECO:0000256" key="1">
    <source>
        <dbReference type="SAM" id="MobiDB-lite"/>
    </source>
</evidence>
<evidence type="ECO:0000313" key="3">
    <source>
        <dbReference type="Proteomes" id="UP001152523"/>
    </source>
</evidence>
<keyword evidence="3" id="KW-1185">Reference proteome</keyword>
<feature type="compositionally biased region" description="Polar residues" evidence="1">
    <location>
        <begin position="249"/>
        <end position="258"/>
    </location>
</feature>
<gene>
    <name evidence="2" type="ORF">CEPIT_LOCUS28981</name>
</gene>
<accession>A0AAV0EYE9</accession>
<organism evidence="2 3">
    <name type="scientific">Cuscuta epithymum</name>
    <dbReference type="NCBI Taxonomy" id="186058"/>
    <lineage>
        <taxon>Eukaryota</taxon>
        <taxon>Viridiplantae</taxon>
        <taxon>Streptophyta</taxon>
        <taxon>Embryophyta</taxon>
        <taxon>Tracheophyta</taxon>
        <taxon>Spermatophyta</taxon>
        <taxon>Magnoliopsida</taxon>
        <taxon>eudicotyledons</taxon>
        <taxon>Gunneridae</taxon>
        <taxon>Pentapetalae</taxon>
        <taxon>asterids</taxon>
        <taxon>lamiids</taxon>
        <taxon>Solanales</taxon>
        <taxon>Convolvulaceae</taxon>
        <taxon>Cuscuteae</taxon>
        <taxon>Cuscuta</taxon>
        <taxon>Cuscuta subgen. Cuscuta</taxon>
    </lineage>
</organism>
<comment type="caution">
    <text evidence="2">The sequence shown here is derived from an EMBL/GenBank/DDBJ whole genome shotgun (WGS) entry which is preliminary data.</text>
</comment>
<protein>
    <submittedName>
        <fullName evidence="2">Uncharacterized protein</fullName>
    </submittedName>
</protein>
<dbReference type="PANTHER" id="PTHR33325:SF11">
    <property type="entry name" value="COLD SHOCK DOMAIN-CONTAINING PROTEIN 4-LIKE"/>
    <property type="match status" value="1"/>
</dbReference>
<evidence type="ECO:0000313" key="2">
    <source>
        <dbReference type="EMBL" id="CAH9128304.1"/>
    </source>
</evidence>
<dbReference type="AlphaFoldDB" id="A0AAV0EYE9"/>
<sequence length="268" mass="31436">MTNISKREFDVLDLFGQKYLEWKVDALAHLKGNSLEETIEANNQSSSKDKAKAIIFLHHHLYECLKSEYLLVDDTKVLWDNLLERYDHQQKVLLPKAQYDWVNLRFQDFKSISDHNSAMFQIRSKLKLSGQKITDVEMLEKTFYTMHLSSMLLQHQYREKGFQKYSDLISFLLVAEQNNDMLMKSHNFRPSGSSPFVYDLSRHNLATESNTTHSGIRRHFKRGNFSGPNNKPHQEYKRVERCNYKGQGKTKNPSNKSPSEILEKDDLL</sequence>